<name>A0A9X2MNT0_9BACL</name>
<dbReference type="CDD" id="cd03215">
    <property type="entry name" value="ABC_Carb_Monos_II"/>
    <property type="match status" value="1"/>
</dbReference>
<dbReference type="Gene3D" id="3.40.50.300">
    <property type="entry name" value="P-loop containing nucleotide triphosphate hydrolases"/>
    <property type="match status" value="2"/>
</dbReference>
<keyword evidence="5" id="KW-0547">Nucleotide-binding</keyword>
<evidence type="ECO:0000256" key="6">
    <source>
        <dbReference type="ARBA" id="ARBA00022840"/>
    </source>
</evidence>
<keyword evidence="8" id="KW-0472">Membrane</keyword>
<sequence length="511" mass="56289">METEIILETLELVKRFGSFTANDRLSLAFRKGEIHALLGENGAGKSTLMNMLSGMLSPDEGQILFRGRPVAFASPREAAREGIGMVHQHFMLIPALTVAENVALGMKQGRSPFFGYKRACAAIRELSDRFGLDVDPEKRVSSLSVGQQQRVEIMKTLFRGADFIILDEPTAVLTPPEVKELFRVLRTLKENGKTIVFISHKLKEIREICDRVSVLRLGKLIGTTDQADTTSADLARMMIGRDIQAPIRRTRESGGRVRFEARGLHASENGVRLLKNISFGIREGEILGIAGVDGNGQRELSEALLGLLPMQAGSVLLDGEELGRRHPRRMTALGVAYIPEDRQKDGLVLQMSIEENLIAKEYRSAPFSRGGIVNKRKVKLNAEEQIRKFSVKAPGPGAPVGRLSGGNQQKVILARELMLNPGVMIAMQPTRGMDVGAAENVHRRMLEARDRGCSVLLISTELEEIMTLSDRIAVLYKGELLDTMDREEAELDRIGMLMAGALPNAAEAIIH</sequence>
<keyword evidence="3" id="KW-1003">Cell membrane</keyword>
<keyword evidence="2" id="KW-0813">Transport</keyword>
<dbReference type="PROSITE" id="PS50893">
    <property type="entry name" value="ABC_TRANSPORTER_2"/>
    <property type="match status" value="2"/>
</dbReference>
<evidence type="ECO:0000256" key="7">
    <source>
        <dbReference type="ARBA" id="ARBA00022967"/>
    </source>
</evidence>
<dbReference type="Proteomes" id="UP001141950">
    <property type="component" value="Unassembled WGS sequence"/>
</dbReference>
<dbReference type="InterPro" id="IPR027417">
    <property type="entry name" value="P-loop_NTPase"/>
</dbReference>
<evidence type="ECO:0000259" key="9">
    <source>
        <dbReference type="PROSITE" id="PS50893"/>
    </source>
</evidence>
<dbReference type="PANTHER" id="PTHR43790">
    <property type="entry name" value="CARBOHYDRATE TRANSPORT ATP-BINDING PROTEIN MG119-RELATED"/>
    <property type="match status" value="1"/>
</dbReference>
<organism evidence="10 11">
    <name type="scientific">Paenibacillus soyae</name>
    <dbReference type="NCBI Taxonomy" id="2969249"/>
    <lineage>
        <taxon>Bacteria</taxon>
        <taxon>Bacillati</taxon>
        <taxon>Bacillota</taxon>
        <taxon>Bacilli</taxon>
        <taxon>Bacillales</taxon>
        <taxon>Paenibacillaceae</taxon>
        <taxon>Paenibacillus</taxon>
    </lineage>
</organism>
<dbReference type="RefSeq" id="WP_257444974.1">
    <property type="nucleotide sequence ID" value="NZ_JANIPJ010000005.1"/>
</dbReference>
<gene>
    <name evidence="10" type="ORF">NQZ67_09660</name>
</gene>
<reference evidence="10" key="1">
    <citation type="submission" date="2022-08" db="EMBL/GenBank/DDBJ databases">
        <title>The genomic sequence of strain Paenibacillus sp. SCIV0701.</title>
        <authorList>
            <person name="Zhao H."/>
        </authorList>
    </citation>
    <scope>NUCLEOTIDE SEQUENCE</scope>
    <source>
        <strain evidence="10">SCIV0701</strain>
    </source>
</reference>
<dbReference type="InterPro" id="IPR050107">
    <property type="entry name" value="ABC_carbohydrate_import_ATPase"/>
</dbReference>
<dbReference type="SMART" id="SM00382">
    <property type="entry name" value="AAA"/>
    <property type="match status" value="1"/>
</dbReference>
<keyword evidence="7" id="KW-1278">Translocase</keyword>
<evidence type="ECO:0000313" key="11">
    <source>
        <dbReference type="Proteomes" id="UP001141950"/>
    </source>
</evidence>
<feature type="domain" description="ABC transporter" evidence="9">
    <location>
        <begin position="7"/>
        <end position="242"/>
    </location>
</feature>
<proteinExistence type="predicted"/>
<evidence type="ECO:0000256" key="1">
    <source>
        <dbReference type="ARBA" id="ARBA00004202"/>
    </source>
</evidence>
<feature type="domain" description="ABC transporter" evidence="9">
    <location>
        <begin position="259"/>
        <end position="502"/>
    </location>
</feature>
<dbReference type="FunFam" id="3.40.50.300:FF:000127">
    <property type="entry name" value="Ribose import ATP-binding protein RbsA"/>
    <property type="match status" value="1"/>
</dbReference>
<dbReference type="InterPro" id="IPR017871">
    <property type="entry name" value="ABC_transporter-like_CS"/>
</dbReference>
<dbReference type="AlphaFoldDB" id="A0A9X2MNT0"/>
<evidence type="ECO:0000313" key="10">
    <source>
        <dbReference type="EMBL" id="MCR2804144.1"/>
    </source>
</evidence>
<dbReference type="GO" id="GO:0016887">
    <property type="term" value="F:ATP hydrolysis activity"/>
    <property type="evidence" value="ECO:0007669"/>
    <property type="project" value="InterPro"/>
</dbReference>
<dbReference type="Pfam" id="PF00005">
    <property type="entry name" value="ABC_tran"/>
    <property type="match status" value="2"/>
</dbReference>
<dbReference type="GO" id="GO:0005524">
    <property type="term" value="F:ATP binding"/>
    <property type="evidence" value="ECO:0007669"/>
    <property type="project" value="UniProtKB-KW"/>
</dbReference>
<accession>A0A9X2MNT0</accession>
<keyword evidence="6 10" id="KW-0067">ATP-binding</keyword>
<evidence type="ECO:0000256" key="5">
    <source>
        <dbReference type="ARBA" id="ARBA00022741"/>
    </source>
</evidence>
<evidence type="ECO:0000256" key="4">
    <source>
        <dbReference type="ARBA" id="ARBA00022737"/>
    </source>
</evidence>
<comment type="caution">
    <text evidence="10">The sequence shown here is derived from an EMBL/GenBank/DDBJ whole genome shotgun (WGS) entry which is preliminary data.</text>
</comment>
<keyword evidence="11" id="KW-1185">Reference proteome</keyword>
<comment type="subcellular location">
    <subcellularLocation>
        <location evidence="1">Cell membrane</location>
        <topology evidence="1">Peripheral membrane protein</topology>
    </subcellularLocation>
</comment>
<dbReference type="CDD" id="cd03216">
    <property type="entry name" value="ABC_Carb_Monos_I"/>
    <property type="match status" value="1"/>
</dbReference>
<dbReference type="EMBL" id="JANIPJ010000005">
    <property type="protein sequence ID" value="MCR2804144.1"/>
    <property type="molecule type" value="Genomic_DNA"/>
</dbReference>
<evidence type="ECO:0000256" key="8">
    <source>
        <dbReference type="ARBA" id="ARBA00023136"/>
    </source>
</evidence>
<keyword evidence="4" id="KW-0677">Repeat</keyword>
<dbReference type="InterPro" id="IPR003439">
    <property type="entry name" value="ABC_transporter-like_ATP-bd"/>
</dbReference>
<dbReference type="PROSITE" id="PS00211">
    <property type="entry name" value="ABC_TRANSPORTER_1"/>
    <property type="match status" value="1"/>
</dbReference>
<evidence type="ECO:0000256" key="2">
    <source>
        <dbReference type="ARBA" id="ARBA00022448"/>
    </source>
</evidence>
<protein>
    <submittedName>
        <fullName evidence="10">ABC transporter ATP-binding protein</fullName>
    </submittedName>
</protein>
<dbReference type="GO" id="GO:0005886">
    <property type="term" value="C:plasma membrane"/>
    <property type="evidence" value="ECO:0007669"/>
    <property type="project" value="UniProtKB-SubCell"/>
</dbReference>
<dbReference type="PANTHER" id="PTHR43790:SF4">
    <property type="entry name" value="GUANOSINE IMPORT ATP-BINDING PROTEIN NUPO"/>
    <property type="match status" value="1"/>
</dbReference>
<dbReference type="InterPro" id="IPR003593">
    <property type="entry name" value="AAA+_ATPase"/>
</dbReference>
<dbReference type="SUPFAM" id="SSF52540">
    <property type="entry name" value="P-loop containing nucleoside triphosphate hydrolases"/>
    <property type="match status" value="2"/>
</dbReference>
<evidence type="ECO:0000256" key="3">
    <source>
        <dbReference type="ARBA" id="ARBA00022475"/>
    </source>
</evidence>